<dbReference type="Gene3D" id="1.20.1280.80">
    <property type="match status" value="1"/>
</dbReference>
<feature type="domain" description="Hypersensitivity response secretion-like HrpJ" evidence="1">
    <location>
        <begin position="54"/>
        <end position="194"/>
    </location>
</feature>
<proteinExistence type="predicted"/>
<dbReference type="NCBIfam" id="TIGR02511">
    <property type="entry name" value="type_III_tyeA"/>
    <property type="match status" value="1"/>
</dbReference>
<protein>
    <submittedName>
        <fullName evidence="2">Type III secretion effector delivery regulator, TyeA family</fullName>
    </submittedName>
</protein>
<evidence type="ECO:0000259" key="1">
    <source>
        <dbReference type="Pfam" id="PF07201"/>
    </source>
</evidence>
<dbReference type="GO" id="GO:0046903">
    <property type="term" value="P:secretion"/>
    <property type="evidence" value="ECO:0007669"/>
    <property type="project" value="InterPro"/>
</dbReference>
<dbReference type="RefSeq" id="WP_006688181.1">
    <property type="nucleotide sequence ID" value="NZ_GG730303.1"/>
</dbReference>
<accession>D4BKG3</accession>
<dbReference type="InterPro" id="IPR010812">
    <property type="entry name" value="HrpJ-like"/>
</dbReference>
<dbReference type="eggNOG" id="ENOG502ZAF8">
    <property type="taxonomic scope" value="Bacteria"/>
</dbReference>
<dbReference type="EMBL" id="ABWL02000031">
    <property type="protein sequence ID" value="EFE05594.1"/>
    <property type="molecule type" value="Genomic_DNA"/>
</dbReference>
<dbReference type="InterPro" id="IPR013351">
    <property type="entry name" value="T3SS_TyeA-rel"/>
</dbReference>
<evidence type="ECO:0000313" key="3">
    <source>
        <dbReference type="Proteomes" id="UP000003880"/>
    </source>
</evidence>
<reference evidence="2 3" key="1">
    <citation type="submission" date="2010-02" db="EMBL/GenBank/DDBJ databases">
        <authorList>
            <person name="Weinstock G."/>
            <person name="Sodergren E."/>
            <person name="Clifton S."/>
            <person name="Fulton L."/>
            <person name="Fulton B."/>
            <person name="Courtney L."/>
            <person name="Fronick C."/>
            <person name="Harrison M."/>
            <person name="Strong C."/>
            <person name="Farmer C."/>
            <person name="Delahaunty K."/>
            <person name="Markovic C."/>
            <person name="Hall O."/>
            <person name="Minx P."/>
            <person name="Tomlinson C."/>
            <person name="Mitreva M."/>
            <person name="Nelson J."/>
            <person name="Hou S."/>
            <person name="Wollam A."/>
            <person name="Pepin K.H."/>
            <person name="Johnson M."/>
            <person name="Bhonagiri V."/>
            <person name="Zhang X."/>
            <person name="Suruliraj S."/>
            <person name="Warren W."/>
            <person name="Chinwalla A."/>
            <person name="Mardis E.R."/>
            <person name="Wilson R.K."/>
        </authorList>
    </citation>
    <scope>NUCLEOTIDE SEQUENCE [LARGE SCALE GENOMIC DNA]</scope>
    <source>
        <strain evidence="2 3">ATCC 29220</strain>
    </source>
</reference>
<comment type="caution">
    <text evidence="2">The sequence shown here is derived from an EMBL/GenBank/DDBJ whole genome shotgun (WGS) entry which is preliminary data.</text>
</comment>
<dbReference type="Pfam" id="PF07201">
    <property type="entry name" value="HrpJ"/>
    <property type="match status" value="1"/>
</dbReference>
<dbReference type="SUPFAM" id="SSF140591">
    <property type="entry name" value="Type III secretion system domain"/>
    <property type="match status" value="1"/>
</dbReference>
<sequence length="351" mass="40311">MNNVKPVQTTSLWHGQTRDELERKIEVRQESRRSSVGNEAAVAVSEMQEVAMQDTMEDMSLVLGNRLKGKSRQPFGGDDEKIQRDEMLSSLAEQVAGEKLDSMLAGLQHSGMQDDLLNLYRQGEMNFSDAALLLAAGASALPLGSKRRKQLSSQLDELLAEQEDWALLMFADLELGSVNQNALQAMQQIVRRHHKPDQEENPEGLWQWFNKIKDWTDRSRRIRVLLRTFAFELSSAQTNEVTARLVTTLLDLKKLLVFLGLEDTARRLANVALIPQDEALSEVLLLIEQRWMYTEWLGNRLQQLKIQEGKQVLYLIRLNEIVKFLPDICFLDVQQRKQISETIEEYIYQLS</sequence>
<dbReference type="AlphaFoldDB" id="D4BKG3"/>
<dbReference type="InterPro" id="IPR038347">
    <property type="entry name" value="TyeA_sf"/>
</dbReference>
<gene>
    <name evidence="2" type="ORF">CIT292_11040</name>
</gene>
<organism evidence="2 3">
    <name type="scientific">Citrobacter youngae ATCC 29220</name>
    <dbReference type="NCBI Taxonomy" id="500640"/>
    <lineage>
        <taxon>Bacteria</taxon>
        <taxon>Pseudomonadati</taxon>
        <taxon>Pseudomonadota</taxon>
        <taxon>Gammaproteobacteria</taxon>
        <taxon>Enterobacterales</taxon>
        <taxon>Enterobacteriaceae</taxon>
        <taxon>Citrobacter</taxon>
        <taxon>Citrobacter freundii complex</taxon>
    </lineage>
</organism>
<dbReference type="GO" id="GO:0019867">
    <property type="term" value="C:outer membrane"/>
    <property type="evidence" value="ECO:0007669"/>
    <property type="project" value="InterPro"/>
</dbReference>
<evidence type="ECO:0000313" key="2">
    <source>
        <dbReference type="EMBL" id="EFE05594.1"/>
    </source>
</evidence>
<dbReference type="Proteomes" id="UP000003880">
    <property type="component" value="Unassembled WGS sequence"/>
</dbReference>
<dbReference type="HOGENOM" id="CLU_062002_0_0_6"/>
<name>D4BKG3_9ENTR</name>